<reference evidence="2" key="1">
    <citation type="journal article" date="2019" name="Int. J. Syst. Evol. Microbiol.">
        <title>The Global Catalogue of Microorganisms (GCM) 10K type strain sequencing project: providing services to taxonomists for standard genome sequencing and annotation.</title>
        <authorList>
            <consortium name="The Broad Institute Genomics Platform"/>
            <consortium name="The Broad Institute Genome Sequencing Center for Infectious Disease"/>
            <person name="Wu L."/>
            <person name="Ma J."/>
        </authorList>
    </citation>
    <scope>NUCLEOTIDE SEQUENCE [LARGE SCALE GENOMIC DNA]</scope>
    <source>
        <strain evidence="2">JCM 17027</strain>
    </source>
</reference>
<dbReference type="Proteomes" id="UP001500034">
    <property type="component" value="Unassembled WGS sequence"/>
</dbReference>
<keyword evidence="2" id="KW-1185">Reference proteome</keyword>
<accession>A0ABP7QWD1</accession>
<gene>
    <name evidence="1" type="ORF">GCM10022384_41140</name>
</gene>
<proteinExistence type="predicted"/>
<name>A0ABP7QWD1_9ACTN</name>
<protein>
    <submittedName>
        <fullName evidence="1">Uncharacterized protein</fullName>
    </submittedName>
</protein>
<comment type="caution">
    <text evidence="1">The sequence shown here is derived from an EMBL/GenBank/DDBJ whole genome shotgun (WGS) entry which is preliminary data.</text>
</comment>
<organism evidence="1 2">
    <name type="scientific">Streptomyces marokkonensis</name>
    <dbReference type="NCBI Taxonomy" id="324855"/>
    <lineage>
        <taxon>Bacteria</taxon>
        <taxon>Bacillati</taxon>
        <taxon>Actinomycetota</taxon>
        <taxon>Actinomycetes</taxon>
        <taxon>Kitasatosporales</taxon>
        <taxon>Streptomycetaceae</taxon>
        <taxon>Streptomyces</taxon>
    </lineage>
</organism>
<sequence>MPGRTDLPDALRRTVISLPAMVPAPSALLRPGMGGCRAPGCTAAWFRLSGRTNLVVMRLP</sequence>
<evidence type="ECO:0000313" key="1">
    <source>
        <dbReference type="EMBL" id="GAA3989004.1"/>
    </source>
</evidence>
<evidence type="ECO:0000313" key="2">
    <source>
        <dbReference type="Proteomes" id="UP001500034"/>
    </source>
</evidence>
<dbReference type="EMBL" id="BAABCQ010000080">
    <property type="protein sequence ID" value="GAA3989004.1"/>
    <property type="molecule type" value="Genomic_DNA"/>
</dbReference>